<feature type="chain" id="PRO_5039924926" evidence="1">
    <location>
        <begin position="33"/>
        <end position="114"/>
    </location>
</feature>
<dbReference type="Proteomes" id="UP000001554">
    <property type="component" value="Chromosome 2"/>
</dbReference>
<sequence length="114" mass="12853">MFHLKRKSTYNMPGRWSVVLGLLACLFPQSHAALPHGCVVLEDRTFSTEDVSGIFGVNRILQTEAPPQRVGTMRDQGPLPTGHFATNQIKPHTAPMRLFPYSGKRRYNSVEWAM</sequence>
<dbReference type="KEGG" id="bfo:118410611"/>
<name>A0A9J7MI52_BRAFL</name>
<dbReference type="OMA" id="CMVLEDQ"/>
<dbReference type="AlphaFoldDB" id="A0A9J7MI52"/>
<keyword evidence="2" id="KW-1185">Reference proteome</keyword>
<reference evidence="2" key="1">
    <citation type="journal article" date="2020" name="Nat. Ecol. Evol.">
        <title>Deeply conserved synteny resolves early events in vertebrate evolution.</title>
        <authorList>
            <person name="Simakov O."/>
            <person name="Marletaz F."/>
            <person name="Yue J.X."/>
            <person name="O'Connell B."/>
            <person name="Jenkins J."/>
            <person name="Brandt A."/>
            <person name="Calef R."/>
            <person name="Tung C.H."/>
            <person name="Huang T.K."/>
            <person name="Schmutz J."/>
            <person name="Satoh N."/>
            <person name="Yu J.K."/>
            <person name="Putnam N.H."/>
            <person name="Green R.E."/>
            <person name="Rokhsar D.S."/>
        </authorList>
    </citation>
    <scope>NUCLEOTIDE SEQUENCE [LARGE SCALE GENOMIC DNA]</scope>
    <source>
        <strain evidence="2">S238N-H82</strain>
    </source>
</reference>
<keyword evidence="1" id="KW-0732">Signal</keyword>
<proteinExistence type="predicted"/>
<feature type="signal peptide" evidence="1">
    <location>
        <begin position="1"/>
        <end position="32"/>
    </location>
</feature>
<evidence type="ECO:0000256" key="1">
    <source>
        <dbReference type="SAM" id="SignalP"/>
    </source>
</evidence>
<dbReference type="GeneID" id="118410611"/>
<organism evidence="2 3">
    <name type="scientific">Branchiostoma floridae</name>
    <name type="common">Florida lancelet</name>
    <name type="synonym">Amphioxus</name>
    <dbReference type="NCBI Taxonomy" id="7739"/>
    <lineage>
        <taxon>Eukaryota</taxon>
        <taxon>Metazoa</taxon>
        <taxon>Chordata</taxon>
        <taxon>Cephalochordata</taxon>
        <taxon>Leptocardii</taxon>
        <taxon>Amphioxiformes</taxon>
        <taxon>Branchiostomatidae</taxon>
        <taxon>Branchiostoma</taxon>
    </lineage>
</organism>
<gene>
    <name evidence="3" type="primary">LOC118410611</name>
</gene>
<accession>A0A9J7MI52</accession>
<dbReference type="RefSeq" id="XP_035668282.1">
    <property type="nucleotide sequence ID" value="XM_035812389.1"/>
</dbReference>
<evidence type="ECO:0000313" key="2">
    <source>
        <dbReference type="Proteomes" id="UP000001554"/>
    </source>
</evidence>
<evidence type="ECO:0000313" key="3">
    <source>
        <dbReference type="RefSeq" id="XP_035668282.1"/>
    </source>
</evidence>
<reference evidence="3" key="2">
    <citation type="submission" date="2025-08" db="UniProtKB">
        <authorList>
            <consortium name="RefSeq"/>
        </authorList>
    </citation>
    <scope>IDENTIFICATION</scope>
    <source>
        <strain evidence="3">S238N-H82</strain>
        <tissue evidence="3">Testes</tissue>
    </source>
</reference>
<protein>
    <submittedName>
        <fullName evidence="3">Uncharacterized protein LOC118410611</fullName>
    </submittedName>
</protein>